<dbReference type="Pfam" id="PF20529">
    <property type="entry name" value="DUF6744"/>
    <property type="match status" value="1"/>
</dbReference>
<dbReference type="GeneID" id="14477266"/>
<dbReference type="InterPro" id="IPR046632">
    <property type="entry name" value="DUF6744"/>
</dbReference>
<evidence type="ECO:0000256" key="1">
    <source>
        <dbReference type="SAM" id="MobiDB-lite"/>
    </source>
</evidence>
<dbReference type="Proteomes" id="UP000011137">
    <property type="component" value="Segment"/>
</dbReference>
<dbReference type="EMBL" id="KC117377">
    <property type="protein sequence ID" value="AGC34395.1"/>
    <property type="molecule type" value="Genomic_DNA"/>
</dbReference>
<sequence>MATNADDNGDGNERMNSNVEVNAVPLDAVSDADEDAEVLGFAVMSTTGEVVVPRDWLQAQWEEYNLPEEIMPSETWNSSAYKRAMFHLLDQGNDEQYVKTSAGTQKVTLDTKDGSGNQKHVLANVWFDDDHPNAEQLDIEAGGEWRQTTLGVTNYDAEEQDVRITQRIDDEHPLSDVWQNLVARIRELFETHKVSHNGDDMRDVLYDFTRYYSDSIPLRDGGAVYFIPANEKDTIEALAEIWDKMDDEFKLRGRETEIQTIPVVSDTERKELVEKRAAKVVRDEIDRVLEDAFETADDPDDETPEDEIVSTIEDALGDHAQTAEVYNALVDARIDIRDVLKEFARDVSSEAQQDLIESTLERLDADEVATDGGQERDENGQFV</sequence>
<name>L7TK87_9CAUD</name>
<dbReference type="OrthoDB" id="5655at10239"/>
<feature type="compositionally biased region" description="Basic and acidic residues" evidence="1">
    <location>
        <begin position="373"/>
        <end position="383"/>
    </location>
</feature>
<reference evidence="2 3" key="1">
    <citation type="journal article" date="2013" name="J. Virol.">
        <title>Insights into head-tailed viruses infecting extremely halophilic archaea.</title>
        <authorList>
            <person name="Pietila M.K."/>
            <person name="Laurinmaki P."/>
            <person name="Russell D.A."/>
            <person name="Ko C.C."/>
            <person name="Jacobs-Sera D."/>
            <person name="Butcher S.J."/>
            <person name="Bamford D.H."/>
            <person name="Hendrix R.W."/>
        </authorList>
    </citation>
    <scope>NUCLEOTIDE SEQUENCE [LARGE SCALE GENOMIC DNA]</scope>
</reference>
<accession>L7TK87</accession>
<dbReference type="KEGG" id="vg:14477266"/>
<evidence type="ECO:0000313" key="3">
    <source>
        <dbReference type="Proteomes" id="UP000011137"/>
    </source>
</evidence>
<gene>
    <name evidence="2" type="primary">25</name>
    <name evidence="2" type="ORF">HVTV1_25</name>
</gene>
<dbReference type="RefSeq" id="YP_007378931.1">
    <property type="nucleotide sequence ID" value="NC_020158.1"/>
</dbReference>
<organism evidence="2 3">
    <name type="scientific">Haloarcula vallismortis tailed virus 1</name>
    <dbReference type="NCBI Taxonomy" id="1262528"/>
    <lineage>
        <taxon>Viruses</taxon>
        <taxon>Duplodnaviria</taxon>
        <taxon>Heunggongvirae</taxon>
        <taxon>Uroviricota</taxon>
        <taxon>Caudoviricetes</taxon>
        <taxon>Thumleimavirales</taxon>
        <taxon>Druskaviridae</taxon>
        <taxon>Tredecimvirus</taxon>
        <taxon>Tredecimvirus thailandense</taxon>
        <taxon>Tredecimvirus HVTV1</taxon>
    </lineage>
</organism>
<feature type="region of interest" description="Disordered" evidence="1">
    <location>
        <begin position="362"/>
        <end position="383"/>
    </location>
</feature>
<keyword evidence="3" id="KW-1185">Reference proteome</keyword>
<protein>
    <submittedName>
        <fullName evidence="2">Uncharacterized protein</fullName>
    </submittedName>
</protein>
<evidence type="ECO:0000313" key="2">
    <source>
        <dbReference type="EMBL" id="AGC34395.1"/>
    </source>
</evidence>
<proteinExistence type="predicted"/>